<dbReference type="InterPro" id="IPR010263">
    <property type="entry name" value="T6SS_TssK"/>
</dbReference>
<dbReference type="PANTHER" id="PTHR35566:SF1">
    <property type="entry name" value="TYPE VI SECRETION SYSTEM BASEPLATE COMPONENT TSSK1"/>
    <property type="match status" value="1"/>
</dbReference>
<dbReference type="AlphaFoldDB" id="A0A2U1TW04"/>
<dbReference type="OrthoDB" id="9775333at2"/>
<comment type="caution">
    <text evidence="1">The sequence shown here is derived from an EMBL/GenBank/DDBJ whole genome shotgun (WGS) entry which is preliminary data.</text>
</comment>
<dbReference type="RefSeq" id="WP_109053541.1">
    <property type="nucleotide sequence ID" value="NZ_QDKJ01000004.1"/>
</dbReference>
<proteinExistence type="predicted"/>
<evidence type="ECO:0000313" key="2">
    <source>
        <dbReference type="Proteomes" id="UP000245138"/>
    </source>
</evidence>
<gene>
    <name evidence="1" type="primary">tssK</name>
    <name evidence="1" type="ORF">B4923_06480</name>
</gene>
<dbReference type="NCBIfam" id="TIGR03353">
    <property type="entry name" value="VI_chp_4"/>
    <property type="match status" value="1"/>
</dbReference>
<sequence length="446" mass="49531">MSSRNRVIWREGLFIKPQHFQQQQRHTDFALHARLSALSDYFYGLQSLTINEEYLNFGRIALVNASGVMPDGTVFNIPGDDALPMPLEITDVALANQKVYLALPLAVNGVSEIGQPGQGIASRLQSHRHDVRDLHSDNGDIVSLEVGKVSLRLMLDRDDRSAYASLAIANILDKRPDGGLVLDPNFMPCSISVTAIPALKRFLGESAGLVAERARSLAQRIAAPGQQGVADVAEFMMLQLLNRAQPRLSHLARLGTLHPERLHETLVELCGELMTFTDESRLPPEFPAYRHEHQQASFEPLMIALRQALSTVLSPRAVSIQLKKQPYGVTVAMVGDAELMTSAEFVLAVRARMPQEHLRKQLLQQTKIASSEKIRELISLQLPGVPLLPLPVAPRQLPYHAGYSYFQLDRQSPSWQVLVSGNTLAFHIAGEFPELDMQLWAIRSQS</sequence>
<keyword evidence="2" id="KW-1185">Reference proteome</keyword>
<reference evidence="1 2" key="1">
    <citation type="submission" date="2018-04" db="EMBL/GenBank/DDBJ databases">
        <title>Brenneria corticis sp.nov.</title>
        <authorList>
            <person name="Li Y."/>
        </authorList>
    </citation>
    <scope>NUCLEOTIDE SEQUENCE [LARGE SCALE GENOMIC DNA]</scope>
    <source>
        <strain evidence="1 2">LMG 27715</strain>
    </source>
</reference>
<organism evidence="1 2">
    <name type="scientific">Brenneria roseae subsp. americana</name>
    <dbReference type="NCBI Taxonomy" id="1508507"/>
    <lineage>
        <taxon>Bacteria</taxon>
        <taxon>Pseudomonadati</taxon>
        <taxon>Pseudomonadota</taxon>
        <taxon>Gammaproteobacteria</taxon>
        <taxon>Enterobacterales</taxon>
        <taxon>Pectobacteriaceae</taxon>
        <taxon>Brenneria</taxon>
    </lineage>
</organism>
<dbReference type="Proteomes" id="UP000245138">
    <property type="component" value="Unassembled WGS sequence"/>
</dbReference>
<name>A0A2U1TW04_9GAMM</name>
<evidence type="ECO:0000313" key="1">
    <source>
        <dbReference type="EMBL" id="PWC13591.1"/>
    </source>
</evidence>
<dbReference type="EMBL" id="QDKJ01000004">
    <property type="protein sequence ID" value="PWC13591.1"/>
    <property type="molecule type" value="Genomic_DNA"/>
</dbReference>
<dbReference type="PANTHER" id="PTHR35566">
    <property type="entry name" value="BLR3599 PROTEIN"/>
    <property type="match status" value="1"/>
</dbReference>
<accession>A0A2U1TW04</accession>
<dbReference type="Pfam" id="PF05936">
    <property type="entry name" value="T6SS_VasE"/>
    <property type="match status" value="1"/>
</dbReference>
<protein>
    <submittedName>
        <fullName evidence="1">Type VI secretion system baseplate subunit TssK</fullName>
    </submittedName>
</protein>